<evidence type="ECO:0000313" key="3">
    <source>
        <dbReference type="Proteomes" id="UP000302163"/>
    </source>
</evidence>
<reference evidence="2 3" key="1">
    <citation type="submission" date="2019-05" db="EMBL/GenBank/DDBJ databases">
        <title>Complete genome sequence of Izhakiella calystegiae KSNA2, an endophyte isolated from beach morning glory (Calystegia soldanella).</title>
        <authorList>
            <person name="Jiang L."/>
            <person name="Jeong J.C."/>
            <person name="Kim C.Y."/>
            <person name="Kim D.H."/>
            <person name="Kim S.W."/>
            <person name="Lee j."/>
        </authorList>
    </citation>
    <scope>NUCLEOTIDE SEQUENCE [LARGE SCALE GENOMIC DNA]</scope>
    <source>
        <strain evidence="2 3">KSNA2</strain>
    </source>
</reference>
<sequence>MPIDISGPVKESINTKGWVYILSNPCMPGLLKVGMTTTSPEMRAKEISSATGVPDKFLVEASYFSDDPRGDEARIHAALNDYRINSGREFFRCSLDVVDEICRSFCLCESKSTLEEVADNYSIICAAKPIQMNLHEWFEELCVTSVGCKTNALRLIFELGCERLDEISRDGISIIIEDGGPRGILTESHQSNLAYLEELHEKAMQTGIYGPRLPGGF</sequence>
<protein>
    <submittedName>
        <fullName evidence="2">GIY-YIG nuclease family protein</fullName>
    </submittedName>
</protein>
<feature type="domain" description="Bacteriophage T5 Orf172 DNA-binding" evidence="1">
    <location>
        <begin position="25"/>
        <end position="105"/>
    </location>
</feature>
<gene>
    <name evidence="2" type="ORF">FEM41_20115</name>
</gene>
<dbReference type="EMBL" id="CP040428">
    <property type="protein sequence ID" value="QCT22767.1"/>
    <property type="molecule type" value="Genomic_DNA"/>
</dbReference>
<dbReference type="SMART" id="SM00974">
    <property type="entry name" value="T5orf172"/>
    <property type="match status" value="1"/>
</dbReference>
<keyword evidence="3" id="KW-1185">Reference proteome</keyword>
<dbReference type="OrthoDB" id="8265034at2"/>
<dbReference type="InterPro" id="IPR018306">
    <property type="entry name" value="Phage_T5_Orf172_DNA-bd"/>
</dbReference>
<evidence type="ECO:0000313" key="2">
    <source>
        <dbReference type="EMBL" id="QCT22767.1"/>
    </source>
</evidence>
<dbReference type="Pfam" id="PF10544">
    <property type="entry name" value="T5orf172"/>
    <property type="match status" value="1"/>
</dbReference>
<proteinExistence type="predicted"/>
<accession>A0A4V1G8D5</accession>
<evidence type="ECO:0000259" key="1">
    <source>
        <dbReference type="SMART" id="SM00974"/>
    </source>
</evidence>
<name>A0A4V1G8D5_9ENTR</name>
<organism evidence="2 3">
    <name type="scientific">Jejubacter calystegiae</name>
    <dbReference type="NCBI Taxonomy" id="2579935"/>
    <lineage>
        <taxon>Bacteria</taxon>
        <taxon>Pseudomonadati</taxon>
        <taxon>Pseudomonadota</taxon>
        <taxon>Gammaproteobacteria</taxon>
        <taxon>Enterobacterales</taxon>
        <taxon>Enterobacteriaceae</taxon>
        <taxon>Jejubacter</taxon>
    </lineage>
</organism>
<dbReference type="KEGG" id="izh:FEM41_20115"/>
<dbReference type="AlphaFoldDB" id="A0A4V1G8D5"/>
<dbReference type="Proteomes" id="UP000302163">
    <property type="component" value="Chromosome"/>
</dbReference>